<dbReference type="Gene3D" id="3.40.50.720">
    <property type="entry name" value="NAD(P)-binding Rossmann-like Domain"/>
    <property type="match status" value="1"/>
</dbReference>
<dbReference type="STRING" id="35525.A0A164PQK2"/>
<dbReference type="EMBL" id="LRGB01002580">
    <property type="protein sequence ID" value="KZS07052.1"/>
    <property type="molecule type" value="Genomic_DNA"/>
</dbReference>
<proteinExistence type="predicted"/>
<protein>
    <submittedName>
        <fullName evidence="2">Putative Retinol dehydrogenase 12</fullName>
    </submittedName>
</protein>
<gene>
    <name evidence="2" type="ORF">APZ42_029607</name>
</gene>
<dbReference type="PANTHER" id="PTHR43157">
    <property type="entry name" value="PHOSPHATIDYLINOSITOL-GLYCAN BIOSYNTHESIS CLASS F PROTEIN-RELATED"/>
    <property type="match status" value="1"/>
</dbReference>
<dbReference type="Proteomes" id="UP000076858">
    <property type="component" value="Unassembled WGS sequence"/>
</dbReference>
<keyword evidence="1" id="KW-0560">Oxidoreductase</keyword>
<keyword evidence="3" id="KW-1185">Reference proteome</keyword>
<dbReference type="AlphaFoldDB" id="A0A164PQK2"/>
<dbReference type="GO" id="GO:0016491">
    <property type="term" value="F:oxidoreductase activity"/>
    <property type="evidence" value="ECO:0007669"/>
    <property type="project" value="UniProtKB-KW"/>
</dbReference>
<dbReference type="PANTHER" id="PTHR43157:SF31">
    <property type="entry name" value="PHOSPHATIDYLINOSITOL-GLYCAN BIOSYNTHESIS CLASS F PROTEIN"/>
    <property type="match status" value="1"/>
</dbReference>
<name>A0A164PQK2_9CRUS</name>
<dbReference type="OrthoDB" id="191139at2759"/>
<comment type="caution">
    <text evidence="2">The sequence shown here is derived from an EMBL/GenBank/DDBJ whole genome shotgun (WGS) entry which is preliminary data.</text>
</comment>
<accession>A0A164PQK2</accession>
<dbReference type="SUPFAM" id="SSF51735">
    <property type="entry name" value="NAD(P)-binding Rossmann-fold domains"/>
    <property type="match status" value="1"/>
</dbReference>
<evidence type="ECO:0000313" key="3">
    <source>
        <dbReference type="Proteomes" id="UP000076858"/>
    </source>
</evidence>
<sequence length="78" mass="8892">MPRFFQGPRCKNTCHLDGKVVVITGANTGIGKETARELSKRGRRSRRRDFQGNWECGDYLEIGFGFYEIYSVSSGRID</sequence>
<dbReference type="InterPro" id="IPR036291">
    <property type="entry name" value="NAD(P)-bd_dom_sf"/>
</dbReference>
<reference evidence="2 3" key="1">
    <citation type="submission" date="2016-03" db="EMBL/GenBank/DDBJ databases">
        <title>EvidentialGene: Evidence-directed Construction of Genes on Genomes.</title>
        <authorList>
            <person name="Gilbert D.G."/>
            <person name="Choi J.-H."/>
            <person name="Mockaitis K."/>
            <person name="Colbourne J."/>
            <person name="Pfrender M."/>
        </authorList>
    </citation>
    <scope>NUCLEOTIDE SEQUENCE [LARGE SCALE GENOMIC DNA]</scope>
    <source>
        <strain evidence="2 3">Xinb3</strain>
        <tissue evidence="2">Complete organism</tissue>
    </source>
</reference>
<organism evidence="2 3">
    <name type="scientific">Daphnia magna</name>
    <dbReference type="NCBI Taxonomy" id="35525"/>
    <lineage>
        <taxon>Eukaryota</taxon>
        <taxon>Metazoa</taxon>
        <taxon>Ecdysozoa</taxon>
        <taxon>Arthropoda</taxon>
        <taxon>Crustacea</taxon>
        <taxon>Branchiopoda</taxon>
        <taxon>Diplostraca</taxon>
        <taxon>Cladocera</taxon>
        <taxon>Anomopoda</taxon>
        <taxon>Daphniidae</taxon>
        <taxon>Daphnia</taxon>
    </lineage>
</organism>
<evidence type="ECO:0000313" key="2">
    <source>
        <dbReference type="EMBL" id="KZS07052.1"/>
    </source>
</evidence>
<evidence type="ECO:0000256" key="1">
    <source>
        <dbReference type="ARBA" id="ARBA00023002"/>
    </source>
</evidence>